<dbReference type="EMBL" id="MKQP01000018">
    <property type="protein sequence ID" value="OMD32200.1"/>
    <property type="molecule type" value="Genomic_DNA"/>
</dbReference>
<name>A0A1R0XBA8_9BACL</name>
<dbReference type="Proteomes" id="UP000187465">
    <property type="component" value="Unassembled WGS sequence"/>
</dbReference>
<evidence type="ECO:0000313" key="2">
    <source>
        <dbReference type="Proteomes" id="UP000187465"/>
    </source>
</evidence>
<proteinExistence type="predicted"/>
<comment type="caution">
    <text evidence="1">The sequence shown here is derived from an EMBL/GenBank/DDBJ whole genome shotgun (WGS) entry which is preliminary data.</text>
</comment>
<protein>
    <submittedName>
        <fullName evidence="1">Uncharacterized protein</fullName>
    </submittedName>
</protein>
<accession>A0A1R0XBA8</accession>
<reference evidence="1 2" key="1">
    <citation type="submission" date="2016-10" db="EMBL/GenBank/DDBJ databases">
        <title>Paenibacillus species isolates.</title>
        <authorList>
            <person name="Beno S.M."/>
        </authorList>
    </citation>
    <scope>NUCLEOTIDE SEQUENCE [LARGE SCALE GENOMIC DNA]</scope>
    <source>
        <strain evidence="1 2">FSL H7-0604</strain>
    </source>
</reference>
<organism evidence="1 2">
    <name type="scientific">Paenibacillus odorifer</name>
    <dbReference type="NCBI Taxonomy" id="189426"/>
    <lineage>
        <taxon>Bacteria</taxon>
        <taxon>Bacillati</taxon>
        <taxon>Bacillota</taxon>
        <taxon>Bacilli</taxon>
        <taxon>Bacillales</taxon>
        <taxon>Paenibacillaceae</taxon>
        <taxon>Paenibacillus</taxon>
    </lineage>
</organism>
<dbReference type="AlphaFoldDB" id="A0A1R0XBA8"/>
<gene>
    <name evidence="1" type="ORF">BJP51_16615</name>
</gene>
<dbReference type="RefSeq" id="WP_076179105.1">
    <property type="nucleotide sequence ID" value="NZ_MKQP01000018.1"/>
</dbReference>
<sequence length="89" mass="10024">MERSALISEAITTGKNAPYNLRMIRKNPEIMLQGKVGDAEAYLNNMIRIAKLEMKNDRRLGQSQLRTHLKSLVVSILSDAPRKSKEVTA</sequence>
<evidence type="ECO:0000313" key="1">
    <source>
        <dbReference type="EMBL" id="OMD32200.1"/>
    </source>
</evidence>